<evidence type="ECO:0000313" key="1">
    <source>
        <dbReference type="EMBL" id="GGE48694.1"/>
    </source>
</evidence>
<dbReference type="AlphaFoldDB" id="A0A4R2HCR7"/>
<accession>A0A4R2HCR7</accession>
<dbReference type="Proteomes" id="UP000295684">
    <property type="component" value="Unassembled WGS sequence"/>
</dbReference>
<dbReference type="RefSeq" id="WP_132532410.1">
    <property type="nucleotide sequence ID" value="NZ_BMJO01000002.1"/>
</dbReference>
<evidence type="ECO:0000313" key="2">
    <source>
        <dbReference type="EMBL" id="TCO25021.1"/>
    </source>
</evidence>
<name>A0A4R2HCR7_9SPHI</name>
<reference evidence="1" key="4">
    <citation type="submission" date="2024-05" db="EMBL/GenBank/DDBJ databases">
        <authorList>
            <person name="Sun Q."/>
            <person name="Zhou Y."/>
        </authorList>
    </citation>
    <scope>NUCLEOTIDE SEQUENCE</scope>
    <source>
        <strain evidence="1">CGMCC 1.15644</strain>
    </source>
</reference>
<sequence length="84" mass="9929">MLESQLTKIISLIRNAKWRQSVVKELAEFLSRNNPISSSFFERSVTENIKLLAVLREMLQEIENITPKKRYHNKKYTNYSGNIK</sequence>
<organism evidence="2 3">
    <name type="scientific">Pedobacter psychrotolerans</name>
    <dbReference type="NCBI Taxonomy" id="1843235"/>
    <lineage>
        <taxon>Bacteria</taxon>
        <taxon>Pseudomonadati</taxon>
        <taxon>Bacteroidota</taxon>
        <taxon>Sphingobacteriia</taxon>
        <taxon>Sphingobacteriales</taxon>
        <taxon>Sphingobacteriaceae</taxon>
        <taxon>Pedobacter</taxon>
    </lineage>
</organism>
<keyword evidence="4" id="KW-1185">Reference proteome</keyword>
<evidence type="ECO:0000313" key="4">
    <source>
        <dbReference type="Proteomes" id="UP000622648"/>
    </source>
</evidence>
<protein>
    <submittedName>
        <fullName evidence="2">Uncharacterized protein</fullName>
    </submittedName>
</protein>
<reference evidence="4" key="2">
    <citation type="journal article" date="2019" name="Int. J. Syst. Evol. Microbiol.">
        <title>The Global Catalogue of Microorganisms (GCM) 10K type strain sequencing project: providing services to taxonomists for standard genome sequencing and annotation.</title>
        <authorList>
            <consortium name="The Broad Institute Genomics Platform"/>
            <consortium name="The Broad Institute Genome Sequencing Center for Infectious Disease"/>
            <person name="Wu L."/>
            <person name="Ma J."/>
        </authorList>
    </citation>
    <scope>NUCLEOTIDE SEQUENCE [LARGE SCALE GENOMIC DNA]</scope>
    <source>
        <strain evidence="4">CGMCC 1.15644</strain>
    </source>
</reference>
<comment type="caution">
    <text evidence="2">The sequence shown here is derived from an EMBL/GenBank/DDBJ whole genome shotgun (WGS) entry which is preliminary data.</text>
</comment>
<evidence type="ECO:0000313" key="3">
    <source>
        <dbReference type="Proteomes" id="UP000295684"/>
    </source>
</evidence>
<proteinExistence type="predicted"/>
<dbReference type="OrthoDB" id="9862527at2"/>
<dbReference type="Proteomes" id="UP000622648">
    <property type="component" value="Unassembled WGS sequence"/>
</dbReference>
<reference evidence="2 3" key="3">
    <citation type="submission" date="2019-03" db="EMBL/GenBank/DDBJ databases">
        <title>Genomic Encyclopedia of Type Strains, Phase IV (KMG-IV): sequencing the most valuable type-strain genomes for metagenomic binning, comparative biology and taxonomic classification.</title>
        <authorList>
            <person name="Goeker M."/>
        </authorList>
    </citation>
    <scope>NUCLEOTIDE SEQUENCE [LARGE SCALE GENOMIC DNA]</scope>
    <source>
        <strain evidence="2 3">DSM 103236</strain>
    </source>
</reference>
<dbReference type="EMBL" id="BMJO01000002">
    <property type="protein sequence ID" value="GGE48694.1"/>
    <property type="molecule type" value="Genomic_DNA"/>
</dbReference>
<dbReference type="EMBL" id="SLWO01000004">
    <property type="protein sequence ID" value="TCO25021.1"/>
    <property type="molecule type" value="Genomic_DNA"/>
</dbReference>
<reference evidence="1" key="1">
    <citation type="journal article" date="2014" name="Int. J. Syst. Evol. Microbiol.">
        <title>Complete genome of a new Firmicutes species belonging to the dominant human colonic microbiota ('Ruminococcus bicirculans') reveals two chromosomes and a selective capacity to utilize plant glucans.</title>
        <authorList>
            <consortium name="NISC Comparative Sequencing Program"/>
            <person name="Wegmann U."/>
            <person name="Louis P."/>
            <person name="Goesmann A."/>
            <person name="Henrissat B."/>
            <person name="Duncan S.H."/>
            <person name="Flint H.J."/>
        </authorList>
    </citation>
    <scope>NUCLEOTIDE SEQUENCE</scope>
    <source>
        <strain evidence="1">CGMCC 1.15644</strain>
    </source>
</reference>
<gene>
    <name evidence="2" type="ORF">EV200_10456</name>
    <name evidence="1" type="ORF">GCM10011413_13520</name>
</gene>